<keyword evidence="2" id="KW-1185">Reference proteome</keyword>
<dbReference type="AlphaFoldDB" id="A0A1W6LM39"/>
<dbReference type="SUPFAM" id="SSF53448">
    <property type="entry name" value="Nucleotide-diphospho-sugar transferases"/>
    <property type="match status" value="1"/>
</dbReference>
<proteinExistence type="predicted"/>
<dbReference type="EMBL" id="CP021023">
    <property type="protein sequence ID" value="ARN56835.1"/>
    <property type="molecule type" value="Genomic_DNA"/>
</dbReference>
<evidence type="ECO:0000313" key="1">
    <source>
        <dbReference type="EMBL" id="ARN56835.1"/>
    </source>
</evidence>
<organism evidence="1 2">
    <name type="scientific">Sedimentisphaera salicampi</name>
    <dbReference type="NCBI Taxonomy" id="1941349"/>
    <lineage>
        <taxon>Bacteria</taxon>
        <taxon>Pseudomonadati</taxon>
        <taxon>Planctomycetota</taxon>
        <taxon>Phycisphaerae</taxon>
        <taxon>Sedimentisphaerales</taxon>
        <taxon>Sedimentisphaeraceae</taxon>
        <taxon>Sedimentisphaera</taxon>
    </lineage>
</organism>
<evidence type="ECO:0000313" key="2">
    <source>
        <dbReference type="Proteomes" id="UP000193334"/>
    </source>
</evidence>
<dbReference type="STRING" id="1941349.STSP1_01227"/>
<reference evidence="2" key="1">
    <citation type="submission" date="2017-04" db="EMBL/GenBank/DDBJ databases">
        <title>Comparative genomics and description of representatives of a novel lineage of planctomycetes thriving in anoxic sediments.</title>
        <authorList>
            <person name="Spring S."/>
            <person name="Bunk B."/>
            <person name="Sproer C."/>
        </authorList>
    </citation>
    <scope>NUCLEOTIDE SEQUENCE [LARGE SCALE GENOMIC DNA]</scope>
    <source>
        <strain evidence="2">ST-PulAB-D4</strain>
    </source>
</reference>
<protein>
    <recommendedName>
        <fullName evidence="3">Glycosyltransferase</fullName>
    </recommendedName>
</protein>
<dbReference type="KEGG" id="pbp:STSP1_01227"/>
<dbReference type="Proteomes" id="UP000193334">
    <property type="component" value="Chromosome"/>
</dbReference>
<evidence type="ECO:0008006" key="3">
    <source>
        <dbReference type="Google" id="ProtNLM"/>
    </source>
</evidence>
<dbReference type="RefSeq" id="WP_085755517.1">
    <property type="nucleotide sequence ID" value="NZ_CP021023.1"/>
</dbReference>
<dbReference type="InterPro" id="IPR029044">
    <property type="entry name" value="Nucleotide-diphossugar_trans"/>
</dbReference>
<gene>
    <name evidence="1" type="ORF">STSP1_01227</name>
</gene>
<sequence length="251" mass="29066">MAEKIKNLNIICYKWGDLYSPYYVNILYRMVKRNLSTPHKFHCITDDPEGISDGIFVHKLPDYGIEGIWRKLMTFQPNFLGLQNQFVVSIDIDVVVIGSLDFLANEPDKDFIVAKNWSRKGAKASGCLYRLRVGSHCEIWNNFISNPEKAIDKYHGKNRLIGEQNWLNAHYNSFNYFPLDKVVSFKKHCRSKGHIWKIGSFELFNTAKFGNAKPPKGAALVSFHGEPSPEQVSDNHYGRWRQAPFVKKHWK</sequence>
<name>A0A1W6LM39_9BACT</name>
<accession>A0A1W6LM39</accession>